<evidence type="ECO:0000256" key="1">
    <source>
        <dbReference type="ARBA" id="ARBA00006484"/>
    </source>
</evidence>
<dbReference type="RefSeq" id="WP_397081297.1">
    <property type="nucleotide sequence ID" value="NZ_JBITGY010000003.1"/>
</dbReference>
<dbReference type="EMBL" id="JBITGY010000003">
    <property type="protein sequence ID" value="MFI6498037.1"/>
    <property type="molecule type" value="Genomic_DNA"/>
</dbReference>
<dbReference type="PROSITE" id="PS00061">
    <property type="entry name" value="ADH_SHORT"/>
    <property type="match status" value="1"/>
</dbReference>
<accession>A0ABW7YQ37</accession>
<dbReference type="SMART" id="SM00822">
    <property type="entry name" value="PKS_KR"/>
    <property type="match status" value="1"/>
</dbReference>
<gene>
    <name evidence="4" type="ORF">ACIBG2_11655</name>
</gene>
<dbReference type="Gene3D" id="3.40.50.720">
    <property type="entry name" value="NAD(P)-binding Rossmann-like Domain"/>
    <property type="match status" value="1"/>
</dbReference>
<organism evidence="4 5">
    <name type="scientific">Nonomuraea typhae</name>
    <dbReference type="NCBI Taxonomy" id="2603600"/>
    <lineage>
        <taxon>Bacteria</taxon>
        <taxon>Bacillati</taxon>
        <taxon>Actinomycetota</taxon>
        <taxon>Actinomycetes</taxon>
        <taxon>Streptosporangiales</taxon>
        <taxon>Streptosporangiaceae</taxon>
        <taxon>Nonomuraea</taxon>
    </lineage>
</organism>
<keyword evidence="5" id="KW-1185">Reference proteome</keyword>
<dbReference type="CDD" id="cd05233">
    <property type="entry name" value="SDR_c"/>
    <property type="match status" value="1"/>
</dbReference>
<dbReference type="InterPro" id="IPR002347">
    <property type="entry name" value="SDR_fam"/>
</dbReference>
<comment type="caution">
    <text evidence="4">The sequence shown here is derived from an EMBL/GenBank/DDBJ whole genome shotgun (WGS) entry which is preliminary data.</text>
</comment>
<name>A0ABW7YQ37_9ACTN</name>
<dbReference type="SUPFAM" id="SSF51735">
    <property type="entry name" value="NAD(P)-binding Rossmann-fold domains"/>
    <property type="match status" value="1"/>
</dbReference>
<reference evidence="4 5" key="1">
    <citation type="submission" date="2024-10" db="EMBL/GenBank/DDBJ databases">
        <title>The Natural Products Discovery Center: Release of the First 8490 Sequenced Strains for Exploring Actinobacteria Biosynthetic Diversity.</title>
        <authorList>
            <person name="Kalkreuter E."/>
            <person name="Kautsar S.A."/>
            <person name="Yang D."/>
            <person name="Bader C.D."/>
            <person name="Teijaro C.N."/>
            <person name="Fluegel L."/>
            <person name="Davis C.M."/>
            <person name="Simpson J.R."/>
            <person name="Lauterbach L."/>
            <person name="Steele A.D."/>
            <person name="Gui C."/>
            <person name="Meng S."/>
            <person name="Li G."/>
            <person name="Viehrig K."/>
            <person name="Ye F."/>
            <person name="Su P."/>
            <person name="Kiefer A.F."/>
            <person name="Nichols A."/>
            <person name="Cepeda A.J."/>
            <person name="Yan W."/>
            <person name="Fan B."/>
            <person name="Jiang Y."/>
            <person name="Adhikari A."/>
            <person name="Zheng C.-J."/>
            <person name="Schuster L."/>
            <person name="Cowan T.M."/>
            <person name="Smanski M.J."/>
            <person name="Chevrette M.G."/>
            <person name="De Carvalho L.P.S."/>
            <person name="Shen B."/>
        </authorList>
    </citation>
    <scope>NUCLEOTIDE SEQUENCE [LARGE SCALE GENOMIC DNA]</scope>
    <source>
        <strain evidence="4 5">NPDC050545</strain>
    </source>
</reference>
<evidence type="ECO:0000259" key="3">
    <source>
        <dbReference type="SMART" id="SM00822"/>
    </source>
</evidence>
<dbReference type="Pfam" id="PF13561">
    <property type="entry name" value="adh_short_C2"/>
    <property type="match status" value="1"/>
</dbReference>
<evidence type="ECO:0000313" key="4">
    <source>
        <dbReference type="EMBL" id="MFI6498037.1"/>
    </source>
</evidence>
<dbReference type="PANTHER" id="PTHR42760">
    <property type="entry name" value="SHORT-CHAIN DEHYDROGENASES/REDUCTASES FAMILY MEMBER"/>
    <property type="match status" value="1"/>
</dbReference>
<dbReference type="PANTHER" id="PTHR42760:SF115">
    <property type="entry name" value="3-OXOACYL-[ACYL-CARRIER-PROTEIN] REDUCTASE FABG"/>
    <property type="match status" value="1"/>
</dbReference>
<dbReference type="PRINTS" id="PR00081">
    <property type="entry name" value="GDHRDH"/>
</dbReference>
<keyword evidence="2 4" id="KW-0560">Oxidoreductase</keyword>
<dbReference type="InterPro" id="IPR036291">
    <property type="entry name" value="NAD(P)-bd_dom_sf"/>
</dbReference>
<dbReference type="GO" id="GO:0016491">
    <property type="term" value="F:oxidoreductase activity"/>
    <property type="evidence" value="ECO:0007669"/>
    <property type="project" value="UniProtKB-KW"/>
</dbReference>
<comment type="similarity">
    <text evidence="1">Belongs to the short-chain dehydrogenases/reductases (SDR) family.</text>
</comment>
<evidence type="ECO:0000313" key="5">
    <source>
        <dbReference type="Proteomes" id="UP001612741"/>
    </source>
</evidence>
<feature type="domain" description="Ketoreductase" evidence="3">
    <location>
        <begin position="8"/>
        <end position="193"/>
    </location>
</feature>
<dbReference type="InterPro" id="IPR057326">
    <property type="entry name" value="KR_dom"/>
</dbReference>
<dbReference type="Proteomes" id="UP001612741">
    <property type="component" value="Unassembled WGS sequence"/>
</dbReference>
<evidence type="ECO:0000256" key="2">
    <source>
        <dbReference type="ARBA" id="ARBA00023002"/>
    </source>
</evidence>
<sequence>MKTRFTGKVVLVTGGGSGIGRALARSFAGEGATVVVAGRSQDTLDQTVKIITTAGGRAHAVQADVTRSEDMARVVRATFERFDGLHIAVNNAGVLDAVGPVPDVGETGWARVVEVNLTGVYLSMKHEIAHMREAGGGCIVNMSSVIGPHVTLPMLAAYAASKAAVSSLTRTAAREAIQYGVRVNAVSPGPSDTPMSLQPGETETARAERLRTQLPIGRVGSLDEIAAAVLFLASAEAAFVVGHDLVVDGGLSA</sequence>
<proteinExistence type="inferred from homology"/>
<dbReference type="PRINTS" id="PR00080">
    <property type="entry name" value="SDRFAMILY"/>
</dbReference>
<dbReference type="InterPro" id="IPR020904">
    <property type="entry name" value="Sc_DH/Rdtase_CS"/>
</dbReference>
<protein>
    <submittedName>
        <fullName evidence="4">SDR family NAD(P)-dependent oxidoreductase</fullName>
        <ecNumber evidence="4">1.1.1.-</ecNumber>
    </submittedName>
</protein>
<dbReference type="NCBIfam" id="NF005559">
    <property type="entry name" value="PRK07231.1"/>
    <property type="match status" value="1"/>
</dbReference>
<dbReference type="EC" id="1.1.1.-" evidence="4"/>